<dbReference type="EMBL" id="JAPFFF010000002">
    <property type="protein sequence ID" value="KAK8896979.1"/>
    <property type="molecule type" value="Genomic_DNA"/>
</dbReference>
<proteinExistence type="predicted"/>
<keyword evidence="2" id="KW-1185">Reference proteome</keyword>
<comment type="caution">
    <text evidence="1">The sequence shown here is derived from an EMBL/GenBank/DDBJ whole genome shotgun (WGS) entry which is preliminary data.</text>
</comment>
<organism evidence="1 2">
    <name type="scientific">Tritrichomonas musculus</name>
    <dbReference type="NCBI Taxonomy" id="1915356"/>
    <lineage>
        <taxon>Eukaryota</taxon>
        <taxon>Metamonada</taxon>
        <taxon>Parabasalia</taxon>
        <taxon>Tritrichomonadida</taxon>
        <taxon>Tritrichomonadidae</taxon>
        <taxon>Tritrichomonas</taxon>
    </lineage>
</organism>
<name>A0ABR2L0S4_9EUKA</name>
<sequence>MTNFHSNFFIISENILFLMNSIKLQEASIFQIPFKNYPNDFAFIVNDEVFLTNKLVADLLSPLISKQHLTDPTLSQFIINTPEKGNFQQILDLINFETQAIDDKSIPFISSIFEHLKIEKVDIKISEIDTTIDNVFDQILKHEGNKKFYLSNYQKEVDFLSSNFFLVKEKDEKKFENFHLDTIEDILNNSNLQLESEDQLFRIVNRLYLKDPTFSILYEYVDFINVEASTINEFVSIFKICDMTYEIWDNLQKRFKQEIKANKNLFSSRIKNKKVLQQQQEEVKKGIEFKYNGKEFDGIFNYLRNNSNIREEVNITKSSDGGGGDFFNLFAYEKQSGSLCTGGSSNQWICIELKKKKVIPAHYSVKTHSCGPNSYHARSWVIEGSNDNSNWEKIDEQQDCPYLNGSYFSHIFPIKNENQREFKFIRMKLTGPNWRSDNFLDIGRFELFGSLI</sequence>
<dbReference type="SUPFAM" id="SSF49785">
    <property type="entry name" value="Galactose-binding domain-like"/>
    <property type="match status" value="1"/>
</dbReference>
<dbReference type="InterPro" id="IPR008979">
    <property type="entry name" value="Galactose-bd-like_sf"/>
</dbReference>
<evidence type="ECO:0000313" key="2">
    <source>
        <dbReference type="Proteomes" id="UP001470230"/>
    </source>
</evidence>
<protein>
    <recommendedName>
        <fullName evidence="3">F5/8 type C domain-containing protein</fullName>
    </recommendedName>
</protein>
<evidence type="ECO:0008006" key="3">
    <source>
        <dbReference type="Google" id="ProtNLM"/>
    </source>
</evidence>
<evidence type="ECO:0000313" key="1">
    <source>
        <dbReference type="EMBL" id="KAK8896979.1"/>
    </source>
</evidence>
<reference evidence="1 2" key="1">
    <citation type="submission" date="2024-04" db="EMBL/GenBank/DDBJ databases">
        <title>Tritrichomonas musculus Genome.</title>
        <authorList>
            <person name="Alves-Ferreira E."/>
            <person name="Grigg M."/>
            <person name="Lorenzi H."/>
            <person name="Galac M."/>
        </authorList>
    </citation>
    <scope>NUCLEOTIDE SEQUENCE [LARGE SCALE GENOMIC DNA]</scope>
    <source>
        <strain evidence="1 2">EAF2021</strain>
    </source>
</reference>
<gene>
    <name evidence="1" type="ORF">M9Y10_014909</name>
</gene>
<accession>A0ABR2L0S4</accession>
<dbReference type="Gene3D" id="2.60.120.260">
    <property type="entry name" value="Galactose-binding domain-like"/>
    <property type="match status" value="1"/>
</dbReference>
<dbReference type="Proteomes" id="UP001470230">
    <property type="component" value="Unassembled WGS sequence"/>
</dbReference>